<dbReference type="RefSeq" id="WP_107151380.1">
    <property type="nucleotide sequence ID" value="NZ_PYUC01000006.1"/>
</dbReference>
<dbReference type="EMBL" id="PYUC01000006">
    <property type="protein sequence ID" value="PTB20308.1"/>
    <property type="molecule type" value="Genomic_DNA"/>
</dbReference>
<comment type="caution">
    <text evidence="1">The sequence shown here is derived from an EMBL/GenBank/DDBJ whole genome shotgun (WGS) entry which is preliminary data.</text>
</comment>
<gene>
    <name evidence="1" type="ORF">C9I57_14700</name>
</gene>
<proteinExistence type="predicted"/>
<organism evidence="1 2">
    <name type="scientific">Trinickia symbiotica</name>
    <dbReference type="NCBI Taxonomy" id="863227"/>
    <lineage>
        <taxon>Bacteria</taxon>
        <taxon>Pseudomonadati</taxon>
        <taxon>Pseudomonadota</taxon>
        <taxon>Betaproteobacteria</taxon>
        <taxon>Burkholderiales</taxon>
        <taxon>Burkholderiaceae</taxon>
        <taxon>Trinickia</taxon>
    </lineage>
</organism>
<protein>
    <submittedName>
        <fullName evidence="1">Uncharacterized protein</fullName>
    </submittedName>
</protein>
<evidence type="ECO:0000313" key="1">
    <source>
        <dbReference type="EMBL" id="PTB20308.1"/>
    </source>
</evidence>
<dbReference type="Proteomes" id="UP000240638">
    <property type="component" value="Unassembled WGS sequence"/>
</dbReference>
<dbReference type="AlphaFoldDB" id="A0A2T3XUY0"/>
<sequence length="93" mass="11119">MDQIKKLQEKARVLRSLLSYYATSDTDVENLLVLMSKILDEIEEGRICPPKHDEFRWYFFNTESPLFMKYDDLSQAEAEYAEALEAWDFKMLR</sequence>
<reference evidence="1 2" key="1">
    <citation type="submission" date="2018-03" db="EMBL/GenBank/DDBJ databases">
        <title>Whole genome analyses suggest that Burkholderia sensu lato contains two further novel genera in the rhizoxinica-symbiotica group Mycetohabitans gen. nov., and Trinickia gen. nov.: implications for the evolution of diazotrophy and nodulation in the Burkholderiaceae.</title>
        <authorList>
            <person name="Estrada De Los Santos P."/>
            <person name="Palmer M."/>
            <person name="Chavez-Ramirez B."/>
            <person name="Steenkamp E.T."/>
            <person name="Hirsch A.M."/>
            <person name="Manyaka P."/>
            <person name="Maluk M."/>
            <person name="Lafos M."/>
            <person name="Crook M."/>
            <person name="Gross E."/>
            <person name="Simon M.F."/>
            <person name="Bueno Dos Reis Junior F."/>
            <person name="Poole P.S."/>
            <person name="Venter S.N."/>
            <person name="James E.K."/>
        </authorList>
    </citation>
    <scope>NUCLEOTIDE SEQUENCE [LARGE SCALE GENOMIC DNA]</scope>
    <source>
        <strain evidence="1 2">JPY-366</strain>
    </source>
</reference>
<accession>A0A2T3XUY0</accession>
<evidence type="ECO:0000313" key="2">
    <source>
        <dbReference type="Proteomes" id="UP000240638"/>
    </source>
</evidence>
<name>A0A2T3XUY0_9BURK</name>